<feature type="transmembrane region" description="Helical" evidence="5">
    <location>
        <begin position="39"/>
        <end position="62"/>
    </location>
</feature>
<dbReference type="AlphaFoldDB" id="A0A482VH08"/>
<feature type="transmembrane region" description="Helical" evidence="5">
    <location>
        <begin position="342"/>
        <end position="362"/>
    </location>
</feature>
<protein>
    <submittedName>
        <fullName evidence="7">MFS 1 domain containing protein</fullName>
    </submittedName>
</protein>
<dbReference type="GO" id="GO:0005635">
    <property type="term" value="C:nuclear envelope"/>
    <property type="evidence" value="ECO:0007669"/>
    <property type="project" value="TreeGrafter"/>
</dbReference>
<accession>A0A482VH08</accession>
<feature type="signal peptide" evidence="6">
    <location>
        <begin position="1"/>
        <end position="17"/>
    </location>
</feature>
<dbReference type="OrthoDB" id="10262656at2759"/>
<evidence type="ECO:0000256" key="3">
    <source>
        <dbReference type="ARBA" id="ARBA00022989"/>
    </source>
</evidence>
<comment type="caution">
    <text evidence="7">The sequence shown here is derived from an EMBL/GenBank/DDBJ whole genome shotgun (WGS) entry which is preliminary data.</text>
</comment>
<reference evidence="7 8" key="1">
    <citation type="submission" date="2017-03" db="EMBL/GenBank/DDBJ databases">
        <title>Genome of the blue death feigning beetle - Asbolus verrucosus.</title>
        <authorList>
            <person name="Rider S.D."/>
        </authorList>
    </citation>
    <scope>NUCLEOTIDE SEQUENCE [LARGE SCALE GENOMIC DNA]</scope>
    <source>
        <strain evidence="7">Butters</strain>
        <tissue evidence="7">Head and leg muscle</tissue>
    </source>
</reference>
<keyword evidence="8" id="KW-1185">Reference proteome</keyword>
<feature type="transmembrane region" description="Helical" evidence="5">
    <location>
        <begin position="6"/>
        <end position="27"/>
    </location>
</feature>
<dbReference type="SUPFAM" id="SSF103473">
    <property type="entry name" value="MFS general substrate transporter"/>
    <property type="match status" value="1"/>
</dbReference>
<evidence type="ECO:0000256" key="2">
    <source>
        <dbReference type="ARBA" id="ARBA00022692"/>
    </source>
</evidence>
<keyword evidence="4 5" id="KW-0472">Membrane</keyword>
<dbReference type="PANTHER" id="PTHR24002:SF3">
    <property type="entry name" value="SOLUTE CARRIER FAMILY 22 MEMBER 18"/>
    <property type="match status" value="1"/>
</dbReference>
<evidence type="ECO:0000313" key="8">
    <source>
        <dbReference type="Proteomes" id="UP000292052"/>
    </source>
</evidence>
<feature type="chain" id="PRO_5019826169" evidence="6">
    <location>
        <begin position="18"/>
        <end position="401"/>
    </location>
</feature>
<comment type="subcellular location">
    <subcellularLocation>
        <location evidence="1">Membrane</location>
        <topology evidence="1">Multi-pass membrane protein</topology>
    </subcellularLocation>
</comment>
<dbReference type="InterPro" id="IPR036259">
    <property type="entry name" value="MFS_trans_sf"/>
</dbReference>
<dbReference type="InterPro" id="IPR011701">
    <property type="entry name" value="MFS"/>
</dbReference>
<dbReference type="EMBL" id="QDEB01101146">
    <property type="protein sequence ID" value="RZC31960.1"/>
    <property type="molecule type" value="Genomic_DNA"/>
</dbReference>
<keyword evidence="2 5" id="KW-0812">Transmembrane</keyword>
<dbReference type="PANTHER" id="PTHR24002">
    <property type="entry name" value="SOLUTE CARRIER FAMILY 22 MEMBER 18"/>
    <property type="match status" value="1"/>
</dbReference>
<dbReference type="GO" id="GO:0022857">
    <property type="term" value="F:transmembrane transporter activity"/>
    <property type="evidence" value="ECO:0007669"/>
    <property type="project" value="InterPro"/>
</dbReference>
<name>A0A482VH08_ASBVE</name>
<gene>
    <name evidence="7" type="ORF">BDFB_009992</name>
</gene>
<feature type="transmembrane region" description="Helical" evidence="5">
    <location>
        <begin position="304"/>
        <end position="322"/>
    </location>
</feature>
<dbReference type="Gene3D" id="1.20.1250.20">
    <property type="entry name" value="MFS general substrate transporter like domains"/>
    <property type="match status" value="1"/>
</dbReference>
<evidence type="ECO:0000256" key="1">
    <source>
        <dbReference type="ARBA" id="ARBA00004141"/>
    </source>
</evidence>
<feature type="transmembrane region" description="Helical" evidence="5">
    <location>
        <begin position="68"/>
        <end position="93"/>
    </location>
</feature>
<feature type="transmembrane region" description="Helical" evidence="5">
    <location>
        <begin position="246"/>
        <end position="268"/>
    </location>
</feature>
<evidence type="ECO:0000256" key="5">
    <source>
        <dbReference type="SAM" id="Phobius"/>
    </source>
</evidence>
<dbReference type="Proteomes" id="UP000292052">
    <property type="component" value="Unassembled WGS sequence"/>
</dbReference>
<feature type="transmembrane region" description="Helical" evidence="5">
    <location>
        <begin position="215"/>
        <end position="234"/>
    </location>
</feature>
<evidence type="ECO:0000256" key="4">
    <source>
        <dbReference type="ARBA" id="ARBA00023136"/>
    </source>
</evidence>
<dbReference type="GO" id="GO:0016020">
    <property type="term" value="C:membrane"/>
    <property type="evidence" value="ECO:0007669"/>
    <property type="project" value="UniProtKB-SubCell"/>
</dbReference>
<dbReference type="InterPro" id="IPR001958">
    <property type="entry name" value="Tet-R_TetA/multi-R_MdtG-like"/>
</dbReference>
<organism evidence="7 8">
    <name type="scientific">Asbolus verrucosus</name>
    <name type="common">Desert ironclad beetle</name>
    <dbReference type="NCBI Taxonomy" id="1661398"/>
    <lineage>
        <taxon>Eukaryota</taxon>
        <taxon>Metazoa</taxon>
        <taxon>Ecdysozoa</taxon>
        <taxon>Arthropoda</taxon>
        <taxon>Hexapoda</taxon>
        <taxon>Insecta</taxon>
        <taxon>Pterygota</taxon>
        <taxon>Neoptera</taxon>
        <taxon>Endopterygota</taxon>
        <taxon>Coleoptera</taxon>
        <taxon>Polyphaga</taxon>
        <taxon>Cucujiformia</taxon>
        <taxon>Tenebrionidae</taxon>
        <taxon>Pimeliinae</taxon>
        <taxon>Asbolus</taxon>
    </lineage>
</organism>
<evidence type="ECO:0000256" key="6">
    <source>
        <dbReference type="SAM" id="SignalP"/>
    </source>
</evidence>
<keyword evidence="6" id="KW-0732">Signal</keyword>
<evidence type="ECO:0000313" key="7">
    <source>
        <dbReference type="EMBL" id="RZC31960.1"/>
    </source>
</evidence>
<dbReference type="PRINTS" id="PR01035">
    <property type="entry name" value="TCRTETA"/>
</dbReference>
<proteinExistence type="predicted"/>
<feature type="transmembrane region" description="Helical" evidence="5">
    <location>
        <begin position="280"/>
        <end position="298"/>
    </location>
</feature>
<dbReference type="Pfam" id="PF07690">
    <property type="entry name" value="MFS_1"/>
    <property type="match status" value="1"/>
</dbReference>
<sequence length="401" mass="45181">MELSNVQLLLLVNFLDAACTGLVVPVMAPHIMMMGGNHIILGLLVAGVSTCQLLSEDFIALFDHGKRFILTFCMFTNFLCYLLLAVTSSYWLVLSCRYIYALLGHVDVCSKEFATLTEPEENHVKISNLINIMRTGGIVAGAITGGYVFDCGNDFESNAMIAAVLTISGVFLLQYVDQDPPGVKTHSNIRNLPQTCWKQLRNLQQINYKDNWDIFLLKAAYVSSFAVYFTKYSLLIRYNYDVGTIVVGYTVAYQNMLIFASNCLAPCLKRCLWRFPQREVFEHCLLLCAVTLVGLYYAPTYDCYLIVFIPMIFTYTLVNCFLEDDVLDLKSKQDIHQGINTLANIIVICVPFMFGAVYHVFGARAFKIMSLLPPAVCAFIINQHFLAPKKSEETEEHGHQD</sequence>
<keyword evidence="3 5" id="KW-1133">Transmembrane helix</keyword>